<dbReference type="PROSITE" id="PS00108">
    <property type="entry name" value="PROTEIN_KINASE_ST"/>
    <property type="match status" value="1"/>
</dbReference>
<feature type="transmembrane region" description="Helical" evidence="14">
    <location>
        <begin position="42"/>
        <end position="61"/>
    </location>
</feature>
<keyword evidence="14" id="KW-0812">Transmembrane</keyword>
<dbReference type="SUPFAM" id="SSF56112">
    <property type="entry name" value="Protein kinase-like (PK-like)"/>
    <property type="match status" value="1"/>
</dbReference>
<evidence type="ECO:0000313" key="16">
    <source>
        <dbReference type="EMBL" id="KAL3497975.1"/>
    </source>
</evidence>
<dbReference type="InterPro" id="IPR011009">
    <property type="entry name" value="Kinase-like_dom_sf"/>
</dbReference>
<evidence type="ECO:0000256" key="14">
    <source>
        <dbReference type="SAM" id="Phobius"/>
    </source>
</evidence>
<dbReference type="InterPro" id="IPR000719">
    <property type="entry name" value="Prot_kinase_dom"/>
</dbReference>
<evidence type="ECO:0000259" key="15">
    <source>
        <dbReference type="PROSITE" id="PS50011"/>
    </source>
</evidence>
<evidence type="ECO:0000256" key="9">
    <source>
        <dbReference type="ARBA" id="ARBA00022840"/>
    </source>
</evidence>
<dbReference type="PROSITE" id="PS00107">
    <property type="entry name" value="PROTEIN_KINASE_ATP"/>
    <property type="match status" value="1"/>
</dbReference>
<name>A0ABD2XV04_9GENT</name>
<keyword evidence="5" id="KW-0597">Phosphoprotein</keyword>
<keyword evidence="6" id="KW-0808">Transferase</keyword>
<evidence type="ECO:0000256" key="8">
    <source>
        <dbReference type="ARBA" id="ARBA00022777"/>
    </source>
</evidence>
<dbReference type="GO" id="GO:0004693">
    <property type="term" value="F:cyclin-dependent protein serine/threonine kinase activity"/>
    <property type="evidence" value="ECO:0007669"/>
    <property type="project" value="UniProtKB-EC"/>
</dbReference>
<comment type="catalytic activity">
    <reaction evidence="10">
        <text>L-threonyl-[protein] + ATP = O-phospho-L-threonyl-[protein] + ADP + H(+)</text>
        <dbReference type="Rhea" id="RHEA:46608"/>
        <dbReference type="Rhea" id="RHEA-COMP:11060"/>
        <dbReference type="Rhea" id="RHEA-COMP:11605"/>
        <dbReference type="ChEBI" id="CHEBI:15378"/>
        <dbReference type="ChEBI" id="CHEBI:30013"/>
        <dbReference type="ChEBI" id="CHEBI:30616"/>
        <dbReference type="ChEBI" id="CHEBI:61977"/>
        <dbReference type="ChEBI" id="CHEBI:456216"/>
        <dbReference type="EC" id="2.7.11.22"/>
    </reaction>
</comment>
<keyword evidence="14" id="KW-0472">Membrane</keyword>
<dbReference type="PROSITE" id="PS50011">
    <property type="entry name" value="PROTEIN_KINASE_DOM"/>
    <property type="match status" value="1"/>
</dbReference>
<dbReference type="EMBL" id="JBJUIK010000017">
    <property type="protein sequence ID" value="KAL3497975.1"/>
    <property type="molecule type" value="Genomic_DNA"/>
</dbReference>
<keyword evidence="4" id="KW-0723">Serine/threonine-protein kinase</keyword>
<evidence type="ECO:0000256" key="11">
    <source>
        <dbReference type="ARBA" id="ARBA00048367"/>
    </source>
</evidence>
<protein>
    <recommendedName>
        <fullName evidence="3">cyclin-dependent kinase</fullName>
        <ecNumber evidence="3">2.7.11.22</ecNumber>
    </recommendedName>
</protein>
<comment type="catalytic activity">
    <reaction evidence="11">
        <text>L-seryl-[protein] + ATP = O-phospho-L-seryl-[protein] + ADP + H(+)</text>
        <dbReference type="Rhea" id="RHEA:17989"/>
        <dbReference type="Rhea" id="RHEA-COMP:9863"/>
        <dbReference type="Rhea" id="RHEA-COMP:11604"/>
        <dbReference type="ChEBI" id="CHEBI:15378"/>
        <dbReference type="ChEBI" id="CHEBI:29999"/>
        <dbReference type="ChEBI" id="CHEBI:30616"/>
        <dbReference type="ChEBI" id="CHEBI:83421"/>
        <dbReference type="ChEBI" id="CHEBI:456216"/>
        <dbReference type="EC" id="2.7.11.22"/>
    </reaction>
</comment>
<feature type="region of interest" description="Disordered" evidence="13">
    <location>
        <begin position="422"/>
        <end position="443"/>
    </location>
</feature>
<evidence type="ECO:0000256" key="10">
    <source>
        <dbReference type="ARBA" id="ARBA00047811"/>
    </source>
</evidence>
<dbReference type="EC" id="2.7.11.22" evidence="3"/>
<reference evidence="16 17" key="1">
    <citation type="submission" date="2024-11" db="EMBL/GenBank/DDBJ databases">
        <title>A near-complete genome assembly of Cinchona calisaya.</title>
        <authorList>
            <person name="Lian D.C."/>
            <person name="Zhao X.W."/>
            <person name="Wei L."/>
        </authorList>
    </citation>
    <scope>NUCLEOTIDE SEQUENCE [LARGE SCALE GENOMIC DNA]</scope>
    <source>
        <tissue evidence="16">Nenye</tissue>
    </source>
</reference>
<organism evidence="16 17">
    <name type="scientific">Cinchona calisaya</name>
    <dbReference type="NCBI Taxonomy" id="153742"/>
    <lineage>
        <taxon>Eukaryota</taxon>
        <taxon>Viridiplantae</taxon>
        <taxon>Streptophyta</taxon>
        <taxon>Embryophyta</taxon>
        <taxon>Tracheophyta</taxon>
        <taxon>Spermatophyta</taxon>
        <taxon>Magnoliopsida</taxon>
        <taxon>eudicotyledons</taxon>
        <taxon>Gunneridae</taxon>
        <taxon>Pentapetalae</taxon>
        <taxon>asterids</taxon>
        <taxon>lamiids</taxon>
        <taxon>Gentianales</taxon>
        <taxon>Rubiaceae</taxon>
        <taxon>Cinchonoideae</taxon>
        <taxon>Cinchoneae</taxon>
        <taxon>Cinchona</taxon>
    </lineage>
</organism>
<sequence>MPFSPQVALSLDLKGLILLRTWSKYASGLIATNIGVSHSRKFLIGGFSLGTFFLFLLSIALSEQLLMNDQDRIQNAIFSEIDVGSLVHFCILRSSGFCLLSPVQSIVILSPINWLFPAVDITRMERYKIIKEVGNGTFGSVWRALNKQSGEVVAIKKMKKKYYSWEECINLREVKSLRKMSHPNIVKLKEVIREHDILYFVFEYMECNLYQLMKDRAKLFSESEVKNWCFQVFQGLAYMHQRGFFHRDLKPENLLVSKDIIKIADFGLAREINSHPPYTEYVSTRWYRAPEVLLQSPTYGSAVDMWAMGAIMAELFSLRPLFPGSSEADEIYKICSVIGSPTVNDWCDGLELASVINYQFPQVTGVHLSALIPSAGEDAIHLIRSLCSWDPSKRPTASEALQHRFFSSCFYVPPSLRSKAAVAKTPPSAGTKVPLEQKTGRRYPGTLSNMRSTNNLTSIKSNAPSHAGVQRKLEMTFQDEHKYPKSSWKQQARYRPPVKNVPAANYMGKTRGVSDTAEKFSNMVIGSGKPSAKSQQPPPMKAGGWHGQSDLFLGRSQEILPGRSLSRKVAG</sequence>
<dbReference type="Gene3D" id="1.10.510.10">
    <property type="entry name" value="Transferase(Phosphotransferase) domain 1"/>
    <property type="match status" value="1"/>
</dbReference>
<evidence type="ECO:0000256" key="2">
    <source>
        <dbReference type="ARBA" id="ARBA00008832"/>
    </source>
</evidence>
<evidence type="ECO:0000256" key="3">
    <source>
        <dbReference type="ARBA" id="ARBA00012425"/>
    </source>
</evidence>
<feature type="domain" description="Protein kinase" evidence="15">
    <location>
        <begin position="127"/>
        <end position="406"/>
    </location>
</feature>
<dbReference type="InterPro" id="IPR008271">
    <property type="entry name" value="Ser/Thr_kinase_AS"/>
</dbReference>
<evidence type="ECO:0000313" key="17">
    <source>
        <dbReference type="Proteomes" id="UP001630127"/>
    </source>
</evidence>
<keyword evidence="14" id="KW-1133">Transmembrane helix</keyword>
<dbReference type="Pfam" id="PF00069">
    <property type="entry name" value="Pkinase"/>
    <property type="match status" value="1"/>
</dbReference>
<proteinExistence type="inferred from homology"/>
<gene>
    <name evidence="16" type="ORF">ACH5RR_040707</name>
</gene>
<comment type="similarity">
    <text evidence="2">Belongs to the protein kinase superfamily. CMGC Ser/Thr protein kinase family. MAP kinase subfamily.</text>
</comment>
<keyword evidence="7 12" id="KW-0547">Nucleotide-binding</keyword>
<dbReference type="GO" id="GO:0005524">
    <property type="term" value="F:ATP binding"/>
    <property type="evidence" value="ECO:0007669"/>
    <property type="project" value="UniProtKB-UniRule"/>
</dbReference>
<evidence type="ECO:0000256" key="12">
    <source>
        <dbReference type="PROSITE-ProRule" id="PRU10141"/>
    </source>
</evidence>
<feature type="region of interest" description="Disordered" evidence="13">
    <location>
        <begin position="526"/>
        <end position="551"/>
    </location>
</feature>
<dbReference type="Proteomes" id="UP001630127">
    <property type="component" value="Unassembled WGS sequence"/>
</dbReference>
<dbReference type="FunFam" id="1.10.510.10:FF:000104">
    <property type="entry name" value="serine/threonine-protein kinase MAK isoform X1"/>
    <property type="match status" value="1"/>
</dbReference>
<dbReference type="FunFam" id="3.30.200.20:FF:000262">
    <property type="entry name" value="cyclin-dependent kinase F-4-like"/>
    <property type="match status" value="1"/>
</dbReference>
<evidence type="ECO:0000256" key="7">
    <source>
        <dbReference type="ARBA" id="ARBA00022741"/>
    </source>
</evidence>
<evidence type="ECO:0000256" key="5">
    <source>
        <dbReference type="ARBA" id="ARBA00022553"/>
    </source>
</evidence>
<dbReference type="AlphaFoldDB" id="A0ABD2XV04"/>
<evidence type="ECO:0000256" key="1">
    <source>
        <dbReference type="ARBA" id="ARBA00006485"/>
    </source>
</evidence>
<keyword evidence="9 12" id="KW-0067">ATP-binding</keyword>
<keyword evidence="17" id="KW-1185">Reference proteome</keyword>
<dbReference type="SMART" id="SM00220">
    <property type="entry name" value="S_TKc"/>
    <property type="match status" value="1"/>
</dbReference>
<feature type="binding site" evidence="12">
    <location>
        <position position="157"/>
    </location>
    <ligand>
        <name>ATP</name>
        <dbReference type="ChEBI" id="CHEBI:30616"/>
    </ligand>
</feature>
<dbReference type="CDD" id="cd07830">
    <property type="entry name" value="STKc_MAK_like"/>
    <property type="match status" value="1"/>
</dbReference>
<dbReference type="InterPro" id="IPR017441">
    <property type="entry name" value="Protein_kinase_ATP_BS"/>
</dbReference>
<dbReference type="Gene3D" id="3.30.200.20">
    <property type="entry name" value="Phosphorylase Kinase, domain 1"/>
    <property type="match status" value="1"/>
</dbReference>
<accession>A0ABD2XV04</accession>
<dbReference type="InterPro" id="IPR050117">
    <property type="entry name" value="MAPK"/>
</dbReference>
<comment type="similarity">
    <text evidence="1">Belongs to the protein kinase superfamily. CMGC Ser/Thr protein kinase family. CDC2/CDKX subfamily.</text>
</comment>
<evidence type="ECO:0000256" key="13">
    <source>
        <dbReference type="SAM" id="MobiDB-lite"/>
    </source>
</evidence>
<evidence type="ECO:0000256" key="4">
    <source>
        <dbReference type="ARBA" id="ARBA00022527"/>
    </source>
</evidence>
<keyword evidence="8" id="KW-0418">Kinase</keyword>
<dbReference type="PANTHER" id="PTHR24055">
    <property type="entry name" value="MITOGEN-ACTIVATED PROTEIN KINASE"/>
    <property type="match status" value="1"/>
</dbReference>
<evidence type="ECO:0000256" key="6">
    <source>
        <dbReference type="ARBA" id="ARBA00022679"/>
    </source>
</evidence>
<comment type="caution">
    <text evidence="16">The sequence shown here is derived from an EMBL/GenBank/DDBJ whole genome shotgun (WGS) entry which is preliminary data.</text>
</comment>